<keyword evidence="6 7" id="KW-0472">Membrane</keyword>
<keyword evidence="10" id="KW-1185">Reference proteome</keyword>
<protein>
    <submittedName>
        <fullName evidence="9">Carbohydrate ABC transporter permease</fullName>
    </submittedName>
</protein>
<feature type="transmembrane region" description="Helical" evidence="7">
    <location>
        <begin position="12"/>
        <end position="37"/>
    </location>
</feature>
<dbReference type="Gene3D" id="1.10.3720.10">
    <property type="entry name" value="MetI-like"/>
    <property type="match status" value="1"/>
</dbReference>
<dbReference type="SUPFAM" id="SSF161098">
    <property type="entry name" value="MetI-like"/>
    <property type="match status" value="1"/>
</dbReference>
<proteinExistence type="inferred from homology"/>
<dbReference type="Proteomes" id="UP000806542">
    <property type="component" value="Unassembled WGS sequence"/>
</dbReference>
<dbReference type="GO" id="GO:0005886">
    <property type="term" value="C:plasma membrane"/>
    <property type="evidence" value="ECO:0007669"/>
    <property type="project" value="UniProtKB-SubCell"/>
</dbReference>
<dbReference type="EMBL" id="JADCKB010000001">
    <property type="protein sequence ID" value="MBE5038996.1"/>
    <property type="molecule type" value="Genomic_DNA"/>
</dbReference>
<dbReference type="InterPro" id="IPR035906">
    <property type="entry name" value="MetI-like_sf"/>
</dbReference>
<comment type="subcellular location">
    <subcellularLocation>
        <location evidence="1 7">Cell membrane</location>
        <topology evidence="1 7">Multi-pass membrane protein</topology>
    </subcellularLocation>
</comment>
<dbReference type="InterPro" id="IPR000515">
    <property type="entry name" value="MetI-like"/>
</dbReference>
<evidence type="ECO:0000256" key="6">
    <source>
        <dbReference type="ARBA" id="ARBA00023136"/>
    </source>
</evidence>
<feature type="transmembrane region" description="Helical" evidence="7">
    <location>
        <begin position="261"/>
        <end position="280"/>
    </location>
</feature>
<keyword evidence="3" id="KW-1003">Cell membrane</keyword>
<keyword evidence="2 7" id="KW-0813">Transport</keyword>
<dbReference type="RefSeq" id="WP_226391549.1">
    <property type="nucleotide sequence ID" value="NZ_JADCKB010000001.1"/>
</dbReference>
<reference evidence="9" key="1">
    <citation type="submission" date="2020-10" db="EMBL/GenBank/DDBJ databases">
        <title>ChiBAC.</title>
        <authorList>
            <person name="Zenner C."/>
            <person name="Hitch T.C.A."/>
            <person name="Clavel T."/>
        </authorList>
    </citation>
    <scope>NUCLEOTIDE SEQUENCE</scope>
    <source>
        <strain evidence="9">DSM 107454</strain>
    </source>
</reference>
<evidence type="ECO:0000259" key="8">
    <source>
        <dbReference type="PROSITE" id="PS50928"/>
    </source>
</evidence>
<keyword evidence="4 7" id="KW-0812">Transmembrane</keyword>
<feature type="transmembrane region" description="Helical" evidence="7">
    <location>
        <begin position="76"/>
        <end position="97"/>
    </location>
</feature>
<evidence type="ECO:0000256" key="1">
    <source>
        <dbReference type="ARBA" id="ARBA00004651"/>
    </source>
</evidence>
<evidence type="ECO:0000256" key="3">
    <source>
        <dbReference type="ARBA" id="ARBA00022475"/>
    </source>
</evidence>
<evidence type="ECO:0000256" key="4">
    <source>
        <dbReference type="ARBA" id="ARBA00022692"/>
    </source>
</evidence>
<dbReference type="PANTHER" id="PTHR43744">
    <property type="entry name" value="ABC TRANSPORTER PERMEASE PROTEIN MG189-RELATED-RELATED"/>
    <property type="match status" value="1"/>
</dbReference>
<evidence type="ECO:0000256" key="5">
    <source>
        <dbReference type="ARBA" id="ARBA00022989"/>
    </source>
</evidence>
<dbReference type="Pfam" id="PF00528">
    <property type="entry name" value="BPD_transp_1"/>
    <property type="match status" value="1"/>
</dbReference>
<evidence type="ECO:0000313" key="9">
    <source>
        <dbReference type="EMBL" id="MBE5038996.1"/>
    </source>
</evidence>
<accession>A0A9D5R7C0</accession>
<feature type="transmembrane region" description="Helical" evidence="7">
    <location>
        <begin position="141"/>
        <end position="162"/>
    </location>
</feature>
<evidence type="ECO:0000313" key="10">
    <source>
        <dbReference type="Proteomes" id="UP000806542"/>
    </source>
</evidence>
<feature type="transmembrane region" description="Helical" evidence="7">
    <location>
        <begin position="109"/>
        <end position="129"/>
    </location>
</feature>
<sequence length="295" mass="33759">MKKRKKFFNTELLFHLIFILLCILVLYPFLLIVAISFSNEKDVALEGYKLIPKHFDLSAYRFVFKNPQSIIDAYKVTTFTTVVGTFLSVILMAMVAYPLSKRDMEGRRFISFYLFFTMLFAGGMVPSYILITQYLHLNDTIWVFILPGLINVWHVFLLRTFFAGIPVELIESALLDGASEYRIFFTMILPLSKPVLATVALLGALIRWNDWFTAMLYINDEKLLTLQYLLQRILMNIQLLQQQGSMSANGISVSEMPSETVRMAMAVIAAGPMLLVFPFFQKYFVRGLTVGSVKG</sequence>
<dbReference type="GO" id="GO:0055085">
    <property type="term" value="P:transmembrane transport"/>
    <property type="evidence" value="ECO:0007669"/>
    <property type="project" value="InterPro"/>
</dbReference>
<evidence type="ECO:0000256" key="7">
    <source>
        <dbReference type="RuleBase" id="RU363032"/>
    </source>
</evidence>
<name>A0A9D5R7C0_9FIRM</name>
<dbReference type="PROSITE" id="PS50928">
    <property type="entry name" value="ABC_TM1"/>
    <property type="match status" value="1"/>
</dbReference>
<feature type="domain" description="ABC transmembrane type-1" evidence="8">
    <location>
        <begin position="74"/>
        <end position="280"/>
    </location>
</feature>
<dbReference type="AlphaFoldDB" id="A0A9D5R7C0"/>
<comment type="similarity">
    <text evidence="7">Belongs to the binding-protein-dependent transport system permease family.</text>
</comment>
<gene>
    <name evidence="9" type="ORF">INF28_00750</name>
</gene>
<organism evidence="9 10">
    <name type="scientific">Ructibacterium gallinarum</name>
    <dbReference type="NCBI Taxonomy" id="2779355"/>
    <lineage>
        <taxon>Bacteria</taxon>
        <taxon>Bacillati</taxon>
        <taxon>Bacillota</taxon>
        <taxon>Clostridia</taxon>
        <taxon>Eubacteriales</taxon>
        <taxon>Oscillospiraceae</taxon>
        <taxon>Ructibacterium</taxon>
    </lineage>
</organism>
<dbReference type="CDD" id="cd06261">
    <property type="entry name" value="TM_PBP2"/>
    <property type="match status" value="1"/>
</dbReference>
<keyword evidence="5 7" id="KW-1133">Transmembrane helix</keyword>
<dbReference type="PANTHER" id="PTHR43744:SF9">
    <property type="entry name" value="POLYGALACTURONAN_RHAMNOGALACTURONAN TRANSPORT SYSTEM PERMEASE PROTEIN YTCP"/>
    <property type="match status" value="1"/>
</dbReference>
<evidence type="ECO:0000256" key="2">
    <source>
        <dbReference type="ARBA" id="ARBA00022448"/>
    </source>
</evidence>
<feature type="transmembrane region" description="Helical" evidence="7">
    <location>
        <begin position="183"/>
        <end position="206"/>
    </location>
</feature>
<comment type="caution">
    <text evidence="9">The sequence shown here is derived from an EMBL/GenBank/DDBJ whole genome shotgun (WGS) entry which is preliminary data.</text>
</comment>